<evidence type="ECO:0000313" key="1">
    <source>
        <dbReference type="EMBL" id="EAR28249.1"/>
    </source>
</evidence>
<dbReference type="Proteomes" id="UP000006201">
    <property type="component" value="Unassembled WGS sequence"/>
</dbReference>
<protein>
    <submittedName>
        <fullName evidence="1">Uncharacterized protein</fullName>
    </submittedName>
</protein>
<evidence type="ECO:0000313" key="2">
    <source>
        <dbReference type="Proteomes" id="UP000006201"/>
    </source>
</evidence>
<organism evidence="1 2">
    <name type="scientific">Pseudoalteromonas tunicata D2</name>
    <dbReference type="NCBI Taxonomy" id="87626"/>
    <lineage>
        <taxon>Bacteria</taxon>
        <taxon>Pseudomonadati</taxon>
        <taxon>Pseudomonadota</taxon>
        <taxon>Gammaproteobacteria</taxon>
        <taxon>Alteromonadales</taxon>
        <taxon>Pseudoalteromonadaceae</taxon>
        <taxon>Pseudoalteromonas</taxon>
    </lineage>
</organism>
<reference evidence="1 2" key="1">
    <citation type="submission" date="2006-02" db="EMBL/GenBank/DDBJ databases">
        <authorList>
            <person name="Moran M.A."/>
            <person name="Kjelleberg S."/>
            <person name="Egan S."/>
            <person name="Saunders N."/>
            <person name="Thomas T."/>
            <person name="Ferriera S."/>
            <person name="Johnson J."/>
            <person name="Kravitz S."/>
            <person name="Halpern A."/>
            <person name="Remington K."/>
            <person name="Beeson K."/>
            <person name="Tran B."/>
            <person name="Rogers Y.-H."/>
            <person name="Friedman R."/>
            <person name="Venter J.C."/>
        </authorList>
    </citation>
    <scope>NUCLEOTIDE SEQUENCE [LARGE SCALE GENOMIC DNA]</scope>
    <source>
        <strain evidence="1 2">D2</strain>
    </source>
</reference>
<gene>
    <name evidence="1" type="ORF">PTD2_20577</name>
</gene>
<accession>A4CA41</accession>
<keyword evidence="2" id="KW-1185">Reference proteome</keyword>
<name>A4CA41_9GAMM</name>
<dbReference type="AlphaFoldDB" id="A4CA41"/>
<dbReference type="RefSeq" id="WP_009840081.1">
    <property type="nucleotide sequence ID" value="NZ_CH959301.1"/>
</dbReference>
<sequence>MSPDHLANLYSSKAKTNKVIITAHYFDTKNPTTTDIAIDQF</sequence>
<comment type="caution">
    <text evidence="1">The sequence shown here is derived from an EMBL/GenBank/DDBJ whole genome shotgun (WGS) entry which is preliminary data.</text>
</comment>
<dbReference type="HOGENOM" id="CLU_3275453_0_0_6"/>
<dbReference type="EMBL" id="AAOH01000004">
    <property type="protein sequence ID" value="EAR28249.1"/>
    <property type="molecule type" value="Genomic_DNA"/>
</dbReference>
<proteinExistence type="predicted"/>